<organism evidence="1 2">
    <name type="scientific">Aphanothece cf. minutissima CCALA 015</name>
    <dbReference type="NCBI Taxonomy" id="2107695"/>
    <lineage>
        <taxon>Bacteria</taxon>
        <taxon>Bacillati</taxon>
        <taxon>Cyanobacteriota</taxon>
        <taxon>Cyanophyceae</taxon>
        <taxon>Oscillatoriophycideae</taxon>
        <taxon>Chroococcales</taxon>
        <taxon>Aphanothecaceae</taxon>
        <taxon>Aphanothece</taxon>
    </lineage>
</organism>
<keyword evidence="2" id="KW-1185">Reference proteome</keyword>
<dbReference type="Proteomes" id="UP000238218">
    <property type="component" value="Unassembled WGS sequence"/>
</dbReference>
<sequence length="153" mass="16941">MSSAKRLQFNKDINAPISVVWRHVTSLESYKIWTAAFAEGSHFNGSWEQGSKIQFLSPTGDGMVAEIAENRQNEFISIRHLGFIANGIVDTTSEAVKAWAPAYENYTFLAIPAGTRMVVDQDVSAEWEAYICEAWPKALVLLKKLSEASDIAA</sequence>
<dbReference type="EMBL" id="PVWP01000001">
    <property type="protein sequence ID" value="PSB39305.1"/>
    <property type="molecule type" value="Genomic_DNA"/>
</dbReference>
<comment type="caution">
    <text evidence="1">The sequence shown here is derived from an EMBL/GenBank/DDBJ whole genome shotgun (WGS) entry which is preliminary data.</text>
</comment>
<name>A0ABX5FBT0_9CHRO</name>
<reference evidence="1 2" key="2">
    <citation type="submission" date="2018-03" db="EMBL/GenBank/DDBJ databases">
        <title>The ancient ancestry and fast evolution of plastids.</title>
        <authorList>
            <person name="Moore K.R."/>
            <person name="Magnabosco C."/>
            <person name="Momper L."/>
            <person name="Gold D.A."/>
            <person name="Bosak T."/>
            <person name="Fournier G.P."/>
        </authorList>
    </citation>
    <scope>NUCLEOTIDE SEQUENCE [LARGE SCALE GENOMIC DNA]</scope>
    <source>
        <strain evidence="1 2">CCALA 015</strain>
    </source>
</reference>
<accession>A0ABX5FBT0</accession>
<dbReference type="Gene3D" id="3.30.530.20">
    <property type="match status" value="1"/>
</dbReference>
<reference evidence="1 2" key="1">
    <citation type="submission" date="2018-02" db="EMBL/GenBank/DDBJ databases">
        <authorList>
            <person name="Moore K."/>
            <person name="Momper L."/>
        </authorList>
    </citation>
    <scope>NUCLEOTIDE SEQUENCE [LARGE SCALE GENOMIC DNA]</scope>
    <source>
        <strain evidence="1 2">CCALA 015</strain>
    </source>
</reference>
<dbReference type="SUPFAM" id="SSF55961">
    <property type="entry name" value="Bet v1-like"/>
    <property type="match status" value="1"/>
</dbReference>
<proteinExistence type="predicted"/>
<protein>
    <submittedName>
        <fullName evidence="1">ATPase</fullName>
    </submittedName>
</protein>
<gene>
    <name evidence="1" type="ORF">C7B81_01245</name>
</gene>
<dbReference type="InterPro" id="IPR023393">
    <property type="entry name" value="START-like_dom_sf"/>
</dbReference>
<dbReference type="RefSeq" id="WP_106219501.1">
    <property type="nucleotide sequence ID" value="NZ_PVWP01000001.1"/>
</dbReference>
<evidence type="ECO:0000313" key="2">
    <source>
        <dbReference type="Proteomes" id="UP000238218"/>
    </source>
</evidence>
<evidence type="ECO:0000313" key="1">
    <source>
        <dbReference type="EMBL" id="PSB39305.1"/>
    </source>
</evidence>